<feature type="compositionally biased region" description="Polar residues" evidence="1">
    <location>
        <begin position="77"/>
        <end position="93"/>
    </location>
</feature>
<protein>
    <submittedName>
        <fullName evidence="2">Uncharacterized protein</fullName>
    </submittedName>
</protein>
<name>A0AAV6UQS6_9ARAC</name>
<organism evidence="2 3">
    <name type="scientific">Oedothorax gibbosus</name>
    <dbReference type="NCBI Taxonomy" id="931172"/>
    <lineage>
        <taxon>Eukaryota</taxon>
        <taxon>Metazoa</taxon>
        <taxon>Ecdysozoa</taxon>
        <taxon>Arthropoda</taxon>
        <taxon>Chelicerata</taxon>
        <taxon>Arachnida</taxon>
        <taxon>Araneae</taxon>
        <taxon>Araneomorphae</taxon>
        <taxon>Entelegynae</taxon>
        <taxon>Araneoidea</taxon>
        <taxon>Linyphiidae</taxon>
        <taxon>Erigoninae</taxon>
        <taxon>Oedothorax</taxon>
    </lineage>
</organism>
<dbReference type="AlphaFoldDB" id="A0AAV6UQS6"/>
<evidence type="ECO:0000313" key="2">
    <source>
        <dbReference type="EMBL" id="KAG8186138.1"/>
    </source>
</evidence>
<gene>
    <name evidence="2" type="ORF">JTE90_022726</name>
</gene>
<feature type="region of interest" description="Disordered" evidence="1">
    <location>
        <begin position="69"/>
        <end position="93"/>
    </location>
</feature>
<evidence type="ECO:0000256" key="1">
    <source>
        <dbReference type="SAM" id="MobiDB-lite"/>
    </source>
</evidence>
<dbReference type="Proteomes" id="UP000827092">
    <property type="component" value="Unassembled WGS sequence"/>
</dbReference>
<keyword evidence="3" id="KW-1185">Reference proteome</keyword>
<evidence type="ECO:0000313" key="3">
    <source>
        <dbReference type="Proteomes" id="UP000827092"/>
    </source>
</evidence>
<proteinExistence type="predicted"/>
<reference evidence="2 3" key="1">
    <citation type="journal article" date="2022" name="Nat. Ecol. Evol.">
        <title>A masculinizing supergene underlies an exaggerated male reproductive morph in a spider.</title>
        <authorList>
            <person name="Hendrickx F."/>
            <person name="De Corte Z."/>
            <person name="Sonet G."/>
            <person name="Van Belleghem S.M."/>
            <person name="Kostlbacher S."/>
            <person name="Vangestel C."/>
        </authorList>
    </citation>
    <scope>NUCLEOTIDE SEQUENCE [LARGE SCALE GENOMIC DNA]</scope>
    <source>
        <strain evidence="2">W744_W776</strain>
    </source>
</reference>
<sequence length="165" mass="17910">MFSILITGHLGNQSLSEGKAFSLQAACGSGNGMRHRGRLSSAGGLHCTSSSLGNSFHPRQNFHRQAQVLSGKGGRAMQQQGGSSPTSWPSRGNSPRGLHCYAEGFSSAASFLLCHQLFRIRGVRIFPNVEVHSHGTCLPTSTFFRFLFIISFGSTFGRQYKLLMD</sequence>
<dbReference type="EMBL" id="JAFNEN010000311">
    <property type="protein sequence ID" value="KAG8186138.1"/>
    <property type="molecule type" value="Genomic_DNA"/>
</dbReference>
<accession>A0AAV6UQS6</accession>
<comment type="caution">
    <text evidence="2">The sequence shown here is derived from an EMBL/GenBank/DDBJ whole genome shotgun (WGS) entry which is preliminary data.</text>
</comment>